<dbReference type="GO" id="GO:0005886">
    <property type="term" value="C:plasma membrane"/>
    <property type="evidence" value="ECO:0007669"/>
    <property type="project" value="UniProtKB-SubCell"/>
</dbReference>
<keyword evidence="2" id="KW-0813">Transport</keyword>
<keyword evidence="4" id="KW-0997">Cell inner membrane</keyword>
<evidence type="ECO:0000256" key="7">
    <source>
        <dbReference type="ARBA" id="ARBA00023136"/>
    </source>
</evidence>
<feature type="transmembrane region" description="Helical" evidence="9">
    <location>
        <begin position="85"/>
        <end position="107"/>
    </location>
</feature>
<organism evidence="11 12">
    <name type="scientific">Calidifontibacillus erzurumensis</name>
    <dbReference type="NCBI Taxonomy" id="2741433"/>
    <lineage>
        <taxon>Bacteria</taxon>
        <taxon>Bacillati</taxon>
        <taxon>Bacillota</taxon>
        <taxon>Bacilli</taxon>
        <taxon>Bacillales</taxon>
        <taxon>Bacillaceae</taxon>
        <taxon>Calidifontibacillus/Schinkia group</taxon>
        <taxon>Calidifontibacillus</taxon>
    </lineage>
</organism>
<evidence type="ECO:0000259" key="10">
    <source>
        <dbReference type="Pfam" id="PF04290"/>
    </source>
</evidence>
<keyword evidence="7 9" id="KW-0472">Membrane</keyword>
<dbReference type="EMBL" id="JABTTE010000002">
    <property type="protein sequence ID" value="NSL50592.1"/>
    <property type="molecule type" value="Genomic_DNA"/>
</dbReference>
<evidence type="ECO:0000256" key="2">
    <source>
        <dbReference type="ARBA" id="ARBA00022448"/>
    </source>
</evidence>
<evidence type="ECO:0000256" key="1">
    <source>
        <dbReference type="ARBA" id="ARBA00004429"/>
    </source>
</evidence>
<dbReference type="PANTHER" id="PTHR35011:SF10">
    <property type="entry name" value="TRAP TRANSPORTER SMALL PERMEASE PROTEIN"/>
    <property type="match status" value="1"/>
</dbReference>
<comment type="similarity">
    <text evidence="8">Belongs to the TRAP transporter small permease family.</text>
</comment>
<feature type="domain" description="Tripartite ATP-independent periplasmic transporters DctQ component" evidence="10">
    <location>
        <begin position="23"/>
        <end position="152"/>
    </location>
</feature>
<comment type="caution">
    <text evidence="11">The sequence shown here is derived from an EMBL/GenBank/DDBJ whole genome shotgun (WGS) entry which is preliminary data.</text>
</comment>
<feature type="transmembrane region" description="Helical" evidence="9">
    <location>
        <begin position="127"/>
        <end position="150"/>
    </location>
</feature>
<proteinExistence type="inferred from homology"/>
<comment type="subcellular location">
    <subcellularLocation>
        <location evidence="1">Cell inner membrane</location>
        <topology evidence="1">Multi-pass membrane protein</topology>
    </subcellularLocation>
</comment>
<dbReference type="Proteomes" id="UP000625804">
    <property type="component" value="Unassembled WGS sequence"/>
</dbReference>
<feature type="transmembrane region" description="Helical" evidence="9">
    <location>
        <begin position="12"/>
        <end position="35"/>
    </location>
</feature>
<dbReference type="GO" id="GO:0015740">
    <property type="term" value="P:C4-dicarboxylate transport"/>
    <property type="evidence" value="ECO:0007669"/>
    <property type="project" value="TreeGrafter"/>
</dbReference>
<keyword evidence="3" id="KW-1003">Cell membrane</keyword>
<dbReference type="PANTHER" id="PTHR35011">
    <property type="entry name" value="2,3-DIKETO-L-GULONATE TRAP TRANSPORTER SMALL PERMEASE PROTEIN YIAM"/>
    <property type="match status" value="1"/>
</dbReference>
<name>A0A8J8GBX0_9BACI</name>
<dbReference type="InterPro" id="IPR007387">
    <property type="entry name" value="TRAP_DctQ"/>
</dbReference>
<feature type="transmembrane region" description="Helical" evidence="9">
    <location>
        <begin position="47"/>
        <end position="65"/>
    </location>
</feature>
<evidence type="ECO:0000256" key="9">
    <source>
        <dbReference type="SAM" id="Phobius"/>
    </source>
</evidence>
<accession>A0A8J8GBX0</accession>
<dbReference type="AlphaFoldDB" id="A0A8J8GBX0"/>
<evidence type="ECO:0000256" key="4">
    <source>
        <dbReference type="ARBA" id="ARBA00022519"/>
    </source>
</evidence>
<evidence type="ECO:0000256" key="8">
    <source>
        <dbReference type="ARBA" id="ARBA00038436"/>
    </source>
</evidence>
<dbReference type="InterPro" id="IPR055348">
    <property type="entry name" value="DctQ"/>
</dbReference>
<evidence type="ECO:0000313" key="11">
    <source>
        <dbReference type="EMBL" id="NSL50592.1"/>
    </source>
</evidence>
<dbReference type="GO" id="GO:0022857">
    <property type="term" value="F:transmembrane transporter activity"/>
    <property type="evidence" value="ECO:0007669"/>
    <property type="project" value="TreeGrafter"/>
</dbReference>
<sequence length="183" mass="20450">MGKIIKLLTKGLHSVAQIILLVMMLLITFDVLGRWLFNHPIKGTVDVTEIALCMIVFLSIGYAHLQKVHITIDFVVDKLSKKVQLIFDIVINILIAAVMGIITYSLWQNADRLMRSGTVSSDLNLPIYIFSILAAIGTIIFSLIAILFAIENSRKILKSTKVKDENFRVNSTFSQQAVNSNES</sequence>
<keyword evidence="5 9" id="KW-0812">Transmembrane</keyword>
<gene>
    <name evidence="11" type="ORF">HR057_02300</name>
</gene>
<evidence type="ECO:0000256" key="5">
    <source>
        <dbReference type="ARBA" id="ARBA00022692"/>
    </source>
</evidence>
<protein>
    <submittedName>
        <fullName evidence="11">TRAP transporter small permease</fullName>
    </submittedName>
</protein>
<dbReference type="RefSeq" id="WP_173729791.1">
    <property type="nucleotide sequence ID" value="NZ_JABTTE010000002.1"/>
</dbReference>
<keyword evidence="12" id="KW-1185">Reference proteome</keyword>
<evidence type="ECO:0000256" key="3">
    <source>
        <dbReference type="ARBA" id="ARBA00022475"/>
    </source>
</evidence>
<keyword evidence="6 9" id="KW-1133">Transmembrane helix</keyword>
<dbReference type="Pfam" id="PF04290">
    <property type="entry name" value="DctQ"/>
    <property type="match status" value="1"/>
</dbReference>
<reference evidence="11" key="1">
    <citation type="submission" date="2020-06" db="EMBL/GenBank/DDBJ databases">
        <title>A novel thermopfilic bacterium from Erzurum, Turkey.</title>
        <authorList>
            <person name="Adiguzel A."/>
            <person name="Ay H."/>
            <person name="Baltaci M.O."/>
        </authorList>
    </citation>
    <scope>NUCLEOTIDE SEQUENCE</scope>
    <source>
        <strain evidence="11">P2</strain>
    </source>
</reference>
<evidence type="ECO:0000256" key="6">
    <source>
        <dbReference type="ARBA" id="ARBA00022989"/>
    </source>
</evidence>
<evidence type="ECO:0000313" key="12">
    <source>
        <dbReference type="Proteomes" id="UP000625804"/>
    </source>
</evidence>